<dbReference type="Gene3D" id="1.10.645.10">
    <property type="entry name" value="Cytochrome-c3 Hydrogenase, chain B"/>
    <property type="match status" value="1"/>
</dbReference>
<dbReference type="RefSeq" id="WP_136349511.1">
    <property type="nucleotide sequence ID" value="NZ_SSOC01000006.1"/>
</dbReference>
<name>A0A4S4AUX9_9RHOO</name>
<evidence type="ECO:0000313" key="2">
    <source>
        <dbReference type="Proteomes" id="UP000308430"/>
    </source>
</evidence>
<comment type="caution">
    <text evidence="1">The sequence shown here is derived from an EMBL/GenBank/DDBJ whole genome shotgun (WGS) entry which is preliminary data.</text>
</comment>
<sequence>MNAAGRLFIDAHWDGRGVPRAGARIESPQIARELIGLPAGEALERLPALCAPDAQAQQLCAQAAIAAARGEPAAEEDARIAVERAISAEAAQQLLSRLLLDWPALFDHEPRRARFTDLHRRLARLAVVGDAANARDLGGQLLDLVAAELLSGFFTMAREPSSLGEFARRARRGGSIGAALSDLLEMGTHAPPQGMAALLPCMDAAIWAAELGGVPDMAFCDAPTWAGAPAETGALARQRDSALVRLLVDHGHPVAARLFAQVVDLSDWASRLRHPLADDLPAVVDAAPLGPHTGLARCESARGVLLHAVRLDGDTLADYAIITPDAWNFHPAGALALEGSGWREPDPESARRHLTALVLGLNPGLPFDIRFTDGDDA</sequence>
<dbReference type="EMBL" id="SSOC01000006">
    <property type="protein sequence ID" value="THF63031.1"/>
    <property type="molecule type" value="Genomic_DNA"/>
</dbReference>
<gene>
    <name evidence="1" type="ORF">E6C76_17395</name>
</gene>
<dbReference type="Proteomes" id="UP000308430">
    <property type="component" value="Unassembled WGS sequence"/>
</dbReference>
<dbReference type="AlphaFoldDB" id="A0A4S4AUX9"/>
<dbReference type="InterPro" id="IPR029014">
    <property type="entry name" value="NiFe-Hase_large"/>
</dbReference>
<dbReference type="SUPFAM" id="SSF56762">
    <property type="entry name" value="HydB/Nqo4-like"/>
    <property type="match status" value="1"/>
</dbReference>
<protein>
    <submittedName>
        <fullName evidence="1">Uncharacterized protein</fullName>
    </submittedName>
</protein>
<dbReference type="OrthoDB" id="9157196at2"/>
<reference evidence="1 2" key="1">
    <citation type="submission" date="2019-04" db="EMBL/GenBank/DDBJ databases">
        <title>Azoarcus nasutitermitis sp. nov. isolated from termite nest.</title>
        <authorList>
            <person name="Lin S.-Y."/>
            <person name="Hameed A."/>
            <person name="Hsu Y.-H."/>
            <person name="Young C.-C."/>
        </authorList>
    </citation>
    <scope>NUCLEOTIDE SEQUENCE [LARGE SCALE GENOMIC DNA]</scope>
    <source>
        <strain evidence="1 2">CC-YHH838</strain>
    </source>
</reference>
<accession>A0A4S4AUX9</accession>
<keyword evidence="2" id="KW-1185">Reference proteome</keyword>
<evidence type="ECO:0000313" key="1">
    <source>
        <dbReference type="EMBL" id="THF63031.1"/>
    </source>
</evidence>
<organism evidence="1 2">
    <name type="scientific">Pseudothauera nasutitermitis</name>
    <dbReference type="NCBI Taxonomy" id="2565930"/>
    <lineage>
        <taxon>Bacteria</taxon>
        <taxon>Pseudomonadati</taxon>
        <taxon>Pseudomonadota</taxon>
        <taxon>Betaproteobacteria</taxon>
        <taxon>Rhodocyclales</taxon>
        <taxon>Zoogloeaceae</taxon>
        <taxon>Pseudothauera</taxon>
    </lineage>
</organism>
<proteinExistence type="predicted"/>